<protein>
    <submittedName>
        <fullName evidence="2">Uncharacterized protein</fullName>
    </submittedName>
</protein>
<dbReference type="EMBL" id="FQZG01000007">
    <property type="protein sequence ID" value="SHI48493.1"/>
    <property type="molecule type" value="Genomic_DNA"/>
</dbReference>
<organism evidence="2 3">
    <name type="scientific">Tessaracoccus bendigoensis DSM 12906</name>
    <dbReference type="NCBI Taxonomy" id="1123357"/>
    <lineage>
        <taxon>Bacteria</taxon>
        <taxon>Bacillati</taxon>
        <taxon>Actinomycetota</taxon>
        <taxon>Actinomycetes</taxon>
        <taxon>Propionibacteriales</taxon>
        <taxon>Propionibacteriaceae</taxon>
        <taxon>Tessaracoccus</taxon>
    </lineage>
</organism>
<accession>A0A1M6BJ30</accession>
<evidence type="ECO:0000256" key="1">
    <source>
        <dbReference type="SAM" id="MobiDB-lite"/>
    </source>
</evidence>
<feature type="region of interest" description="Disordered" evidence="1">
    <location>
        <begin position="79"/>
        <end position="99"/>
    </location>
</feature>
<keyword evidence="3" id="KW-1185">Reference proteome</keyword>
<reference evidence="2 3" key="1">
    <citation type="submission" date="2016-11" db="EMBL/GenBank/DDBJ databases">
        <authorList>
            <person name="Jaros S."/>
            <person name="Januszkiewicz K."/>
            <person name="Wedrychowicz H."/>
        </authorList>
    </citation>
    <scope>NUCLEOTIDE SEQUENCE [LARGE SCALE GENOMIC DNA]</scope>
    <source>
        <strain evidence="2 3">DSM 12906</strain>
    </source>
</reference>
<name>A0A1M6BJ30_9ACTN</name>
<dbReference type="AlphaFoldDB" id="A0A1M6BJ30"/>
<proteinExistence type="predicted"/>
<dbReference type="Proteomes" id="UP000184512">
    <property type="component" value="Unassembled WGS sequence"/>
</dbReference>
<feature type="region of interest" description="Disordered" evidence="1">
    <location>
        <begin position="1"/>
        <end position="21"/>
    </location>
</feature>
<sequence length="99" mass="9856">MTVQDEPAVESPRTEGHVTANIAAKPLMDKALIAQLGGDANKQGLGIDGEGGVARAVDEAGRGGGAGGELAAHLAYDKHERAGEEGTGTPATAPGPRLC</sequence>
<gene>
    <name evidence="2" type="ORF">SAMN02745244_00442</name>
</gene>
<evidence type="ECO:0000313" key="2">
    <source>
        <dbReference type="EMBL" id="SHI48493.1"/>
    </source>
</evidence>
<evidence type="ECO:0000313" key="3">
    <source>
        <dbReference type="Proteomes" id="UP000184512"/>
    </source>
</evidence>
<dbReference type="RefSeq" id="WP_073185928.1">
    <property type="nucleotide sequence ID" value="NZ_FQZG01000007.1"/>
</dbReference>